<keyword evidence="1" id="KW-1133">Transmembrane helix</keyword>
<evidence type="ECO:0000256" key="1">
    <source>
        <dbReference type="SAM" id="Phobius"/>
    </source>
</evidence>
<dbReference type="Proteomes" id="UP000076021">
    <property type="component" value="Chromosome"/>
</dbReference>
<dbReference type="RefSeq" id="WP_066785085.1">
    <property type="nucleotide sequence ID" value="NZ_CP014806.1"/>
</dbReference>
<sequence>MKAKIVMAIFALAGILAMCSIGYAIAAGSTFGAIGGIVAVVVVFGLAFKTKRQFRDQGLL</sequence>
<dbReference type="OrthoDB" id="2679959at2"/>
<dbReference type="STRING" id="241244.ATY39_01985"/>
<protein>
    <submittedName>
        <fullName evidence="2">Uncharacterized protein</fullName>
    </submittedName>
</protein>
<name>A0A143H996_9BACL</name>
<evidence type="ECO:0000313" key="3">
    <source>
        <dbReference type="Proteomes" id="UP000076021"/>
    </source>
</evidence>
<dbReference type="KEGG" id="rst:ATY39_01985"/>
<feature type="transmembrane region" description="Helical" evidence="1">
    <location>
        <begin position="5"/>
        <end position="25"/>
    </location>
</feature>
<reference evidence="2 3" key="1">
    <citation type="journal article" date="2016" name="Genome Announc.">
        <title>Whole-Genome Sequence of Rummeliibacillus stabekisii Strain PP9 Isolated from Antarctic Soil.</title>
        <authorList>
            <person name="da Mota F.F."/>
            <person name="Vollu R.E."/>
            <person name="Jurelevicius D."/>
            <person name="Seldin L."/>
        </authorList>
    </citation>
    <scope>NUCLEOTIDE SEQUENCE [LARGE SCALE GENOMIC DNA]</scope>
    <source>
        <strain evidence="2 3">PP9</strain>
    </source>
</reference>
<dbReference type="Pfam" id="PF17259">
    <property type="entry name" value="DUF5325"/>
    <property type="match status" value="1"/>
</dbReference>
<feature type="transmembrane region" description="Helical" evidence="1">
    <location>
        <begin position="31"/>
        <end position="48"/>
    </location>
</feature>
<keyword evidence="1" id="KW-0812">Transmembrane</keyword>
<reference evidence="3" key="2">
    <citation type="submission" date="2016-03" db="EMBL/GenBank/DDBJ databases">
        <authorList>
            <person name="Ploux O."/>
        </authorList>
    </citation>
    <scope>NUCLEOTIDE SEQUENCE [LARGE SCALE GENOMIC DNA]</scope>
    <source>
        <strain evidence="3">PP9</strain>
    </source>
</reference>
<evidence type="ECO:0000313" key="2">
    <source>
        <dbReference type="EMBL" id="AMW98298.1"/>
    </source>
</evidence>
<dbReference type="AlphaFoldDB" id="A0A143H996"/>
<organism evidence="2 3">
    <name type="scientific">Rummeliibacillus stabekisii</name>
    <dbReference type="NCBI Taxonomy" id="241244"/>
    <lineage>
        <taxon>Bacteria</taxon>
        <taxon>Bacillati</taxon>
        <taxon>Bacillota</taxon>
        <taxon>Bacilli</taxon>
        <taxon>Bacillales</taxon>
        <taxon>Caryophanaceae</taxon>
        <taxon>Rummeliibacillus</taxon>
    </lineage>
</organism>
<keyword evidence="1" id="KW-0472">Membrane</keyword>
<gene>
    <name evidence="2" type="ORF">ATY39_01985</name>
</gene>
<dbReference type="EMBL" id="CP014806">
    <property type="protein sequence ID" value="AMW98298.1"/>
    <property type="molecule type" value="Genomic_DNA"/>
</dbReference>
<accession>A0A143H996</accession>
<keyword evidence="3" id="KW-1185">Reference proteome</keyword>
<proteinExistence type="predicted"/>
<dbReference type="InterPro" id="IPR035211">
    <property type="entry name" value="DUF5325"/>
</dbReference>